<keyword evidence="12" id="KW-1185">Reference proteome</keyword>
<name>A0ABP7EAG6_9STAP</name>
<keyword evidence="7" id="KW-0406">Ion transport</keyword>
<feature type="domain" description="ABC transmembrane type-1" evidence="10">
    <location>
        <begin position="93"/>
        <end position="272"/>
    </location>
</feature>
<organism evidence="11 12">
    <name type="scientific">Salinicoccus jeotgali</name>
    <dbReference type="NCBI Taxonomy" id="381634"/>
    <lineage>
        <taxon>Bacteria</taxon>
        <taxon>Bacillati</taxon>
        <taxon>Bacillota</taxon>
        <taxon>Bacilli</taxon>
        <taxon>Bacillales</taxon>
        <taxon>Staphylococcaceae</taxon>
        <taxon>Salinicoccus</taxon>
    </lineage>
</organism>
<dbReference type="Gene3D" id="1.10.3720.10">
    <property type="entry name" value="MetI-like"/>
    <property type="match status" value="1"/>
</dbReference>
<keyword evidence="4" id="KW-0533">Nickel</keyword>
<keyword evidence="8 9" id="KW-0472">Membrane</keyword>
<dbReference type="RefSeq" id="WP_344700706.1">
    <property type="nucleotide sequence ID" value="NZ_BAABCK010000004.1"/>
</dbReference>
<comment type="subcellular location">
    <subcellularLocation>
        <location evidence="9">Cell membrane</location>
        <topology evidence="9">Multi-pass membrane protein</topology>
    </subcellularLocation>
    <subcellularLocation>
        <location evidence="1">Membrane</location>
        <topology evidence="1">Multi-pass membrane protein</topology>
    </subcellularLocation>
</comment>
<feature type="transmembrane region" description="Helical" evidence="9">
    <location>
        <begin position="251"/>
        <end position="268"/>
    </location>
</feature>
<dbReference type="PANTHER" id="PTHR47737">
    <property type="entry name" value="GLYCINE BETAINE/PROLINE BETAINE TRANSPORT SYSTEM PERMEASE PROTEIN PROW"/>
    <property type="match status" value="1"/>
</dbReference>
<dbReference type="InterPro" id="IPR035906">
    <property type="entry name" value="MetI-like_sf"/>
</dbReference>
<keyword evidence="5 9" id="KW-0812">Transmembrane</keyword>
<evidence type="ECO:0000256" key="1">
    <source>
        <dbReference type="ARBA" id="ARBA00004141"/>
    </source>
</evidence>
<evidence type="ECO:0000313" key="11">
    <source>
        <dbReference type="EMBL" id="GAA3714406.1"/>
    </source>
</evidence>
<gene>
    <name evidence="11" type="ORF">GCM10022378_01440</name>
</gene>
<proteinExistence type="inferred from homology"/>
<dbReference type="PANTHER" id="PTHR47737:SF1">
    <property type="entry name" value="GLYCINE BETAINE_PROLINE BETAINE TRANSPORT SYSTEM PERMEASE PROTEIN PROW"/>
    <property type="match status" value="1"/>
</dbReference>
<feature type="transmembrane region" description="Helical" evidence="9">
    <location>
        <begin position="42"/>
        <end position="64"/>
    </location>
</feature>
<evidence type="ECO:0000256" key="2">
    <source>
        <dbReference type="ARBA" id="ARBA00022448"/>
    </source>
</evidence>
<feature type="transmembrane region" description="Helical" evidence="9">
    <location>
        <begin position="97"/>
        <end position="119"/>
    </location>
</feature>
<dbReference type="EMBL" id="BAABCK010000004">
    <property type="protein sequence ID" value="GAA3714406.1"/>
    <property type="molecule type" value="Genomic_DNA"/>
</dbReference>
<evidence type="ECO:0000256" key="6">
    <source>
        <dbReference type="ARBA" id="ARBA00022989"/>
    </source>
</evidence>
<keyword evidence="6 9" id="KW-1133">Transmembrane helix</keyword>
<evidence type="ECO:0000256" key="3">
    <source>
        <dbReference type="ARBA" id="ARBA00022475"/>
    </source>
</evidence>
<reference evidence="12" key="1">
    <citation type="journal article" date="2019" name="Int. J. Syst. Evol. Microbiol.">
        <title>The Global Catalogue of Microorganisms (GCM) 10K type strain sequencing project: providing services to taxonomists for standard genome sequencing and annotation.</title>
        <authorList>
            <consortium name="The Broad Institute Genomics Platform"/>
            <consortium name="The Broad Institute Genome Sequencing Center for Infectious Disease"/>
            <person name="Wu L."/>
            <person name="Ma J."/>
        </authorList>
    </citation>
    <scope>NUCLEOTIDE SEQUENCE [LARGE SCALE GENOMIC DNA]</scope>
    <source>
        <strain evidence="12">JCM 16981</strain>
    </source>
</reference>
<dbReference type="Pfam" id="PF00528">
    <property type="entry name" value="BPD_transp_1"/>
    <property type="match status" value="1"/>
</dbReference>
<accession>A0ABP7EAG6</accession>
<evidence type="ECO:0000313" key="12">
    <source>
        <dbReference type="Proteomes" id="UP001500920"/>
    </source>
</evidence>
<keyword evidence="3" id="KW-1003">Cell membrane</keyword>
<evidence type="ECO:0000259" key="10">
    <source>
        <dbReference type="PROSITE" id="PS50928"/>
    </source>
</evidence>
<sequence>MLDNLPRLPVAQWASDFVDWLTSSFSFIFDPIKEVLEGLMDWIIQILEFIPPTLFIVIVMALAFIFMKNKVLSPILIGVGLLFIYNQGLWANLIDTMTLVIISGLISVVFGIPLGILMSKSTGFETVMKPILDFMQTMPAFVYLIPAVAFFGIGMVPGVFASVIFSAPPTIRLTNLGIRQISAELIEASDSFGTTPMQKLVKVQLPLARSSIMAGVNQTIMLALSMVVIASMIGAPGLGTEVLSSLQRAQVGTGFVAGLGIVILAIIIDRFTQSKK</sequence>
<feature type="transmembrane region" description="Helical" evidence="9">
    <location>
        <begin position="220"/>
        <end position="239"/>
    </location>
</feature>
<feature type="transmembrane region" description="Helical" evidence="9">
    <location>
        <begin position="140"/>
        <end position="165"/>
    </location>
</feature>
<feature type="transmembrane region" description="Helical" evidence="9">
    <location>
        <begin position="71"/>
        <end position="91"/>
    </location>
</feature>
<dbReference type="CDD" id="cd06261">
    <property type="entry name" value="TM_PBP2"/>
    <property type="match status" value="1"/>
</dbReference>
<keyword evidence="7" id="KW-0921">Nickel transport</keyword>
<dbReference type="PROSITE" id="PS50928">
    <property type="entry name" value="ABC_TM1"/>
    <property type="match status" value="1"/>
</dbReference>
<protein>
    <recommendedName>
        <fullName evidence="10">ABC transmembrane type-1 domain-containing protein</fullName>
    </recommendedName>
</protein>
<dbReference type="Proteomes" id="UP001500920">
    <property type="component" value="Unassembled WGS sequence"/>
</dbReference>
<dbReference type="SUPFAM" id="SSF161098">
    <property type="entry name" value="MetI-like"/>
    <property type="match status" value="1"/>
</dbReference>
<evidence type="ECO:0000256" key="9">
    <source>
        <dbReference type="RuleBase" id="RU363032"/>
    </source>
</evidence>
<keyword evidence="2 9" id="KW-0813">Transport</keyword>
<evidence type="ECO:0000256" key="5">
    <source>
        <dbReference type="ARBA" id="ARBA00022692"/>
    </source>
</evidence>
<evidence type="ECO:0000256" key="4">
    <source>
        <dbReference type="ARBA" id="ARBA00022596"/>
    </source>
</evidence>
<dbReference type="InterPro" id="IPR000515">
    <property type="entry name" value="MetI-like"/>
</dbReference>
<comment type="caution">
    <text evidence="11">The sequence shown here is derived from an EMBL/GenBank/DDBJ whole genome shotgun (WGS) entry which is preliminary data.</text>
</comment>
<comment type="similarity">
    <text evidence="9">Belongs to the binding-protein-dependent transport system permease family.</text>
</comment>
<evidence type="ECO:0000256" key="7">
    <source>
        <dbReference type="ARBA" id="ARBA00023112"/>
    </source>
</evidence>
<evidence type="ECO:0000256" key="8">
    <source>
        <dbReference type="ARBA" id="ARBA00023136"/>
    </source>
</evidence>